<dbReference type="InterPro" id="IPR042262">
    <property type="entry name" value="CN_hydtase_beta_C"/>
</dbReference>
<evidence type="ECO:0000313" key="3">
    <source>
        <dbReference type="EMBL" id="MCP1337352.1"/>
    </source>
</evidence>
<dbReference type="RefSeq" id="WP_269333320.1">
    <property type="nucleotide sequence ID" value="NZ_JAMZFT010000003.1"/>
</dbReference>
<protein>
    <submittedName>
        <fullName evidence="3">Nitrile hydratase subunit beta</fullName>
    </submittedName>
</protein>
<dbReference type="AlphaFoldDB" id="A0A9J6PHR0"/>
<dbReference type="EMBL" id="JAMZFT010000003">
    <property type="protein sequence ID" value="MCP1337352.1"/>
    <property type="molecule type" value="Genomic_DNA"/>
</dbReference>
<dbReference type="InterPro" id="IPR049054">
    <property type="entry name" value="CN_hydtase_beta-like_N"/>
</dbReference>
<evidence type="ECO:0000313" key="4">
    <source>
        <dbReference type="Proteomes" id="UP001055804"/>
    </source>
</evidence>
<comment type="caution">
    <text evidence="3">The sequence shown here is derived from an EMBL/GenBank/DDBJ whole genome shotgun (WGS) entry which is preliminary data.</text>
</comment>
<feature type="region of interest" description="Disordered" evidence="1">
    <location>
        <begin position="1"/>
        <end position="25"/>
    </location>
</feature>
<dbReference type="Pfam" id="PF21006">
    <property type="entry name" value="NHase_beta_N"/>
    <property type="match status" value="1"/>
</dbReference>
<dbReference type="Gene3D" id="1.10.472.20">
    <property type="entry name" value="Nitrile hydratase, beta subunit"/>
    <property type="match status" value="1"/>
</dbReference>
<dbReference type="InterPro" id="IPR008990">
    <property type="entry name" value="Elect_transpt_acc-like_dom_sf"/>
</dbReference>
<dbReference type="SUPFAM" id="SSF50090">
    <property type="entry name" value="Electron transport accessory proteins"/>
    <property type="match status" value="1"/>
</dbReference>
<dbReference type="Proteomes" id="UP001055804">
    <property type="component" value="Unassembled WGS sequence"/>
</dbReference>
<keyword evidence="4" id="KW-1185">Reference proteome</keyword>
<organism evidence="3 4">
    <name type="scientific">Futiania mangrovi</name>
    <dbReference type="NCBI Taxonomy" id="2959716"/>
    <lineage>
        <taxon>Bacteria</taxon>
        <taxon>Pseudomonadati</taxon>
        <taxon>Pseudomonadota</taxon>
        <taxon>Alphaproteobacteria</taxon>
        <taxon>Futianiales</taxon>
        <taxon>Futianiaceae</taxon>
        <taxon>Futiania</taxon>
    </lineage>
</organism>
<evidence type="ECO:0000256" key="1">
    <source>
        <dbReference type="SAM" id="MobiDB-lite"/>
    </source>
</evidence>
<reference evidence="3" key="1">
    <citation type="submission" date="2022-06" db="EMBL/GenBank/DDBJ databases">
        <title>Isolation and Genomics of Futiania mangrovii gen. nov., sp. nov., a Rare and Metabolically-versatile member in the Class Alphaproteobacteria.</title>
        <authorList>
            <person name="Liu L."/>
            <person name="Huang W.-C."/>
            <person name="Pan J."/>
            <person name="Li J."/>
            <person name="Huang Y."/>
            <person name="Du H."/>
            <person name="Liu Y."/>
            <person name="Li M."/>
        </authorList>
    </citation>
    <scope>NUCLEOTIDE SEQUENCE</scope>
    <source>
        <strain evidence="3">FT118</strain>
    </source>
</reference>
<name>A0A9J6PHR0_9PROT</name>
<proteinExistence type="predicted"/>
<accession>A0A9J6PHR0</accession>
<evidence type="ECO:0000259" key="2">
    <source>
        <dbReference type="Pfam" id="PF21006"/>
    </source>
</evidence>
<feature type="domain" description="Nitrile hydratase beta subunit-like N-terminal" evidence="2">
    <location>
        <begin position="10"/>
        <end position="107"/>
    </location>
</feature>
<sequence>MTDDLSFTPNGPHDLAGQVGTHGGLIDREEHDLPYWERRVDAMSRLLMSKGILLDFAEIRAGIEALTPEDYEKLGYFERWAKSFRRMLVNKGVLTNEEIDSRIAEMKSRLEQGG</sequence>
<gene>
    <name evidence="3" type="ORF">NJQ99_13095</name>
</gene>